<dbReference type="SUPFAM" id="SSF53756">
    <property type="entry name" value="UDP-Glycosyltransferase/glycogen phosphorylase"/>
    <property type="match status" value="1"/>
</dbReference>
<reference evidence="1" key="1">
    <citation type="submission" date="2019-08" db="EMBL/GenBank/DDBJ databases">
        <authorList>
            <person name="Kucharzyk K."/>
            <person name="Murdoch R.W."/>
            <person name="Higgins S."/>
            <person name="Loffler F."/>
        </authorList>
    </citation>
    <scope>NUCLEOTIDE SEQUENCE</scope>
</reference>
<evidence type="ECO:0008006" key="2">
    <source>
        <dbReference type="Google" id="ProtNLM"/>
    </source>
</evidence>
<dbReference type="AlphaFoldDB" id="A0A644XYJ8"/>
<evidence type="ECO:0000313" key="1">
    <source>
        <dbReference type="EMBL" id="MPM20868.1"/>
    </source>
</evidence>
<dbReference type="Gene3D" id="3.40.50.2000">
    <property type="entry name" value="Glycogen Phosphorylase B"/>
    <property type="match status" value="1"/>
</dbReference>
<proteinExistence type="predicted"/>
<gene>
    <name evidence="1" type="ORF">SDC9_67306</name>
</gene>
<protein>
    <recommendedName>
        <fullName evidence="2">Glycosyl transferase family 1 domain-containing protein</fullName>
    </recommendedName>
</protein>
<comment type="caution">
    <text evidence="1">The sequence shown here is derived from an EMBL/GenBank/DDBJ whole genome shotgun (WGS) entry which is preliminary data.</text>
</comment>
<accession>A0A644XYJ8</accession>
<name>A0A644XYJ8_9ZZZZ</name>
<sequence>MRVAILESIVMPAGHEVEFDRILVEEFKNQGHKPIFFVPQNYPFKFDYKTEIVYLEGGEAISYAGVGKLKKIWLSLQREQRRIAWFNDICKKAKKGLCDAIVIPTSSWRGLRSVLKSDLKESPVPVLIILHGIMPRDKMHLIEGVKTCAPFKNIHIADLGLQTLADFDELTGYQNFHTLLGPVYKPFDLQITPEFNIHEPIKLGFFGQYRKEKNLSFFLEAFCKAKFSREVELLVQGATVTKADSDDFERLTKLYSSNKSIRFLHKNLLGIEWQKELMGIDILLLPYAAERYRYQPSAMLFTAIGYYKPVLQSPEMNPEILSEFMIGEAVELDTVEKFSKQLEVFMNTFDDKQEIYKKCLIEANQKYSHENLIKNILNILSKC</sequence>
<organism evidence="1">
    <name type="scientific">bioreactor metagenome</name>
    <dbReference type="NCBI Taxonomy" id="1076179"/>
    <lineage>
        <taxon>unclassified sequences</taxon>
        <taxon>metagenomes</taxon>
        <taxon>ecological metagenomes</taxon>
    </lineage>
</organism>
<dbReference type="EMBL" id="VSSQ01003473">
    <property type="protein sequence ID" value="MPM20868.1"/>
    <property type="molecule type" value="Genomic_DNA"/>
</dbReference>